<name>A0A1I2UDJ9_9BACT</name>
<reference evidence="2" key="1">
    <citation type="submission" date="2016-10" db="EMBL/GenBank/DDBJ databases">
        <authorList>
            <person name="Varghese N."/>
            <person name="Submissions S."/>
        </authorList>
    </citation>
    <scope>NUCLEOTIDE SEQUENCE [LARGE SCALE GENOMIC DNA]</scope>
    <source>
        <strain evidence="2">DSM 19315</strain>
    </source>
</reference>
<keyword evidence="2" id="KW-1185">Reference proteome</keyword>
<dbReference type="Proteomes" id="UP000199642">
    <property type="component" value="Unassembled WGS sequence"/>
</dbReference>
<dbReference type="RefSeq" id="WP_092791734.1">
    <property type="nucleotide sequence ID" value="NZ_JBHRVW010000002.1"/>
</dbReference>
<protein>
    <submittedName>
        <fullName evidence="1">Uncharacterized protein</fullName>
    </submittedName>
</protein>
<gene>
    <name evidence="1" type="ORF">SAMN04487988_107185</name>
</gene>
<proteinExistence type="predicted"/>
<dbReference type="STRING" id="435880.SAMN04487988_107185"/>
<evidence type="ECO:0000313" key="1">
    <source>
        <dbReference type="EMBL" id="SFG75130.1"/>
    </source>
</evidence>
<accession>A0A1I2UDJ9</accession>
<organism evidence="1 2">
    <name type="scientific">Algoriphagus hitonicola</name>
    <dbReference type="NCBI Taxonomy" id="435880"/>
    <lineage>
        <taxon>Bacteria</taxon>
        <taxon>Pseudomonadati</taxon>
        <taxon>Bacteroidota</taxon>
        <taxon>Cytophagia</taxon>
        <taxon>Cytophagales</taxon>
        <taxon>Cyclobacteriaceae</taxon>
        <taxon>Algoriphagus</taxon>
    </lineage>
</organism>
<evidence type="ECO:0000313" key="2">
    <source>
        <dbReference type="Proteomes" id="UP000199642"/>
    </source>
</evidence>
<sequence length="84" mass="9265">MRKLTLSLFLSIGLLFSNKFDTYGDVVCNSDQISTTVSCVDVPTWGAGPFEKRICGNQCGWAKTNYLDSSGECEFCQNKEPEIG</sequence>
<dbReference type="EMBL" id="FOPC01000007">
    <property type="protein sequence ID" value="SFG75130.1"/>
    <property type="molecule type" value="Genomic_DNA"/>
</dbReference>
<dbReference type="AlphaFoldDB" id="A0A1I2UDJ9"/>